<evidence type="ECO:0000313" key="2">
    <source>
        <dbReference type="EMBL" id="ACV22971.1"/>
    </source>
</evidence>
<gene>
    <name evidence="2" type="ordered locus">Shel_19560</name>
</gene>
<evidence type="ECO:0000313" key="3">
    <source>
        <dbReference type="Proteomes" id="UP000002026"/>
    </source>
</evidence>
<dbReference type="GO" id="GO:0004853">
    <property type="term" value="F:uroporphyrinogen decarboxylase activity"/>
    <property type="evidence" value="ECO:0007669"/>
    <property type="project" value="InterPro"/>
</dbReference>
<reference evidence="2 3" key="1">
    <citation type="journal article" date="2009" name="Stand. Genomic Sci.">
        <title>Complete genome sequence of Slackia heliotrinireducens type strain (RHS 1).</title>
        <authorList>
            <person name="Pukall R."/>
            <person name="Lapidus A."/>
            <person name="Nolan M."/>
            <person name="Copeland A."/>
            <person name="Glavina Del Rio T."/>
            <person name="Lucas S."/>
            <person name="Chen F."/>
            <person name="Tice H."/>
            <person name="Cheng J.F."/>
            <person name="Chertkov O."/>
            <person name="Bruce D."/>
            <person name="Goodwin L."/>
            <person name="Kuske C."/>
            <person name="Brettin T."/>
            <person name="Detter J.C."/>
            <person name="Han C."/>
            <person name="Pitluck S."/>
            <person name="Pati A."/>
            <person name="Mavrommatis K."/>
            <person name="Ivanova N."/>
            <person name="Ovchinnikova G."/>
            <person name="Chen A."/>
            <person name="Palaniappan K."/>
            <person name="Schneider S."/>
            <person name="Rohde M."/>
            <person name="Chain P."/>
            <person name="D'haeseleer P."/>
            <person name="Goker M."/>
            <person name="Bristow J."/>
            <person name="Eisen J.A."/>
            <person name="Markowitz V."/>
            <person name="Kyrpides N.C."/>
            <person name="Klenk H.P."/>
            <person name="Hugenholtz P."/>
        </authorList>
    </citation>
    <scope>NUCLEOTIDE SEQUENCE [LARGE SCALE GENOMIC DNA]</scope>
    <source>
        <strain evidence="3">ATCC 29202 / DSM 20476 / NCTC 11029 / RHS 1</strain>
    </source>
</reference>
<dbReference type="Pfam" id="PF01208">
    <property type="entry name" value="URO-D"/>
    <property type="match status" value="1"/>
</dbReference>
<dbReference type="Gene3D" id="3.20.20.210">
    <property type="match status" value="1"/>
</dbReference>
<dbReference type="GO" id="GO:0006779">
    <property type="term" value="P:porphyrin-containing compound biosynthetic process"/>
    <property type="evidence" value="ECO:0007669"/>
    <property type="project" value="InterPro"/>
</dbReference>
<keyword evidence="3" id="KW-1185">Reference proteome</keyword>
<protein>
    <submittedName>
        <fullName evidence="2">Uroporphyrinogen-III decarboxylase</fullName>
    </submittedName>
</protein>
<dbReference type="KEGG" id="shi:Shel_19560"/>
<dbReference type="CDD" id="cd03465">
    <property type="entry name" value="URO-D_like"/>
    <property type="match status" value="1"/>
</dbReference>
<dbReference type="Proteomes" id="UP000002026">
    <property type="component" value="Chromosome"/>
</dbReference>
<sequence length="363" mass="39592">MLELIQMEMTPKERLAAYARGEEVDRIPTTLSAGETGCLHLLGIPICDYYFSADIMVRIESFLADSTGADNLGMGLGLRTVPEALGCKLAYPETSVSYVEEPALKSLDEVEGRPHVDVRKDGRLPIIIEAFQRLQDKYGDVRTMGSGLAGPFTTAATLYGVERFLKATRKDPEGVHRLMQYATDCVVECCRDLHEILGIGFSLSEPVASKDLVSKRQFNEFFVPYLRQCVERMSEFQNVPSLHICGHTNDRWSEVVECGISGFWVDNCESLCDLKNAHGSSIGISGNVAPVDVLRNGTQEAIAASVRDCIEQAADNPRGFTLCPGCTTPVGTSLDNMIAFMNAAATYGRGARKGCMPQGLQSA</sequence>
<dbReference type="PANTHER" id="PTHR47099:SF1">
    <property type="entry name" value="METHYLCOBAMIDE:COM METHYLTRANSFERASE MTBA"/>
    <property type="match status" value="1"/>
</dbReference>
<dbReference type="InterPro" id="IPR000257">
    <property type="entry name" value="Uroporphyrinogen_deCOase"/>
</dbReference>
<dbReference type="InterPro" id="IPR052024">
    <property type="entry name" value="Methanogen_methyltrans"/>
</dbReference>
<dbReference type="AlphaFoldDB" id="C7N7T6"/>
<evidence type="ECO:0000259" key="1">
    <source>
        <dbReference type="Pfam" id="PF01208"/>
    </source>
</evidence>
<name>C7N7T6_SLAHD</name>
<dbReference type="RefSeq" id="WP_012799073.1">
    <property type="nucleotide sequence ID" value="NC_013165.1"/>
</dbReference>
<dbReference type="InterPro" id="IPR038071">
    <property type="entry name" value="UROD/MetE-like_sf"/>
</dbReference>
<dbReference type="STRING" id="471855.Shel_19560"/>
<dbReference type="SUPFAM" id="SSF51726">
    <property type="entry name" value="UROD/MetE-like"/>
    <property type="match status" value="1"/>
</dbReference>
<dbReference type="EMBL" id="CP001684">
    <property type="protein sequence ID" value="ACV22971.1"/>
    <property type="molecule type" value="Genomic_DNA"/>
</dbReference>
<accession>C7N7T6</accession>
<proteinExistence type="predicted"/>
<dbReference type="eggNOG" id="COG0407">
    <property type="taxonomic scope" value="Bacteria"/>
</dbReference>
<organism evidence="2 3">
    <name type="scientific">Slackia heliotrinireducens (strain ATCC 29202 / DSM 20476 / NCTC 11029 / RHS 1)</name>
    <name type="common">Peptococcus heliotrinreducens</name>
    <dbReference type="NCBI Taxonomy" id="471855"/>
    <lineage>
        <taxon>Bacteria</taxon>
        <taxon>Bacillati</taxon>
        <taxon>Actinomycetota</taxon>
        <taxon>Coriobacteriia</taxon>
        <taxon>Eggerthellales</taxon>
        <taxon>Eggerthellaceae</taxon>
        <taxon>Slackia</taxon>
    </lineage>
</organism>
<feature type="domain" description="Uroporphyrinogen decarboxylase (URO-D)" evidence="1">
    <location>
        <begin position="10"/>
        <end position="346"/>
    </location>
</feature>
<dbReference type="HOGENOM" id="CLU_040933_2_0_11"/>
<dbReference type="PANTHER" id="PTHR47099">
    <property type="entry name" value="METHYLCOBAMIDE:COM METHYLTRANSFERASE MTBA"/>
    <property type="match status" value="1"/>
</dbReference>